<name>A0A382SKA6_9ZZZZ</name>
<reference evidence="1" key="1">
    <citation type="submission" date="2018-05" db="EMBL/GenBank/DDBJ databases">
        <authorList>
            <person name="Lanie J.A."/>
            <person name="Ng W.-L."/>
            <person name="Kazmierczak K.M."/>
            <person name="Andrzejewski T.M."/>
            <person name="Davidsen T.M."/>
            <person name="Wayne K.J."/>
            <person name="Tettelin H."/>
            <person name="Glass J.I."/>
            <person name="Rusch D."/>
            <person name="Podicherti R."/>
            <person name="Tsui H.-C.T."/>
            <person name="Winkler M.E."/>
        </authorList>
    </citation>
    <scope>NUCLEOTIDE SEQUENCE</scope>
</reference>
<evidence type="ECO:0000313" key="1">
    <source>
        <dbReference type="EMBL" id="SVD10002.1"/>
    </source>
</evidence>
<organism evidence="1">
    <name type="scientific">marine metagenome</name>
    <dbReference type="NCBI Taxonomy" id="408172"/>
    <lineage>
        <taxon>unclassified sequences</taxon>
        <taxon>metagenomes</taxon>
        <taxon>ecological metagenomes</taxon>
    </lineage>
</organism>
<gene>
    <name evidence="1" type="ORF">METZ01_LOCUS362856</name>
</gene>
<protein>
    <submittedName>
        <fullName evidence="1">Uncharacterized protein</fullName>
    </submittedName>
</protein>
<feature type="non-terminal residue" evidence="1">
    <location>
        <position position="1"/>
    </location>
</feature>
<proteinExistence type="predicted"/>
<accession>A0A382SKA6</accession>
<sequence>TRKETRADFGEMRSALVWHNRSRDISRAEISTNAHWRQDGEAVIS</sequence>
<dbReference type="AlphaFoldDB" id="A0A382SKA6"/>
<dbReference type="EMBL" id="UINC01129542">
    <property type="protein sequence ID" value="SVD10002.1"/>
    <property type="molecule type" value="Genomic_DNA"/>
</dbReference>